<accession>A0A139A9H2</accession>
<feature type="region of interest" description="Disordered" evidence="1">
    <location>
        <begin position="1"/>
        <end position="53"/>
    </location>
</feature>
<dbReference type="AlphaFoldDB" id="A0A139A9H2"/>
<evidence type="ECO:0000256" key="1">
    <source>
        <dbReference type="SAM" id="MobiDB-lite"/>
    </source>
</evidence>
<name>A0A139A9H2_GONPJ</name>
<organism evidence="2 3">
    <name type="scientific">Gonapodya prolifera (strain JEL478)</name>
    <name type="common">Monoblepharis prolifera</name>
    <dbReference type="NCBI Taxonomy" id="1344416"/>
    <lineage>
        <taxon>Eukaryota</taxon>
        <taxon>Fungi</taxon>
        <taxon>Fungi incertae sedis</taxon>
        <taxon>Chytridiomycota</taxon>
        <taxon>Chytridiomycota incertae sedis</taxon>
        <taxon>Monoblepharidomycetes</taxon>
        <taxon>Monoblepharidales</taxon>
        <taxon>Gonapodyaceae</taxon>
        <taxon>Gonapodya</taxon>
    </lineage>
</organism>
<evidence type="ECO:0000313" key="2">
    <source>
        <dbReference type="EMBL" id="KXS13318.1"/>
    </source>
</evidence>
<proteinExistence type="predicted"/>
<feature type="compositionally biased region" description="Polar residues" evidence="1">
    <location>
        <begin position="28"/>
        <end position="38"/>
    </location>
</feature>
<reference evidence="2 3" key="1">
    <citation type="journal article" date="2015" name="Genome Biol. Evol.">
        <title>Phylogenomic analyses indicate that early fungi evolved digesting cell walls of algal ancestors of land plants.</title>
        <authorList>
            <person name="Chang Y."/>
            <person name="Wang S."/>
            <person name="Sekimoto S."/>
            <person name="Aerts A.L."/>
            <person name="Choi C."/>
            <person name="Clum A."/>
            <person name="LaButti K.M."/>
            <person name="Lindquist E.A."/>
            <person name="Yee Ngan C."/>
            <person name="Ohm R.A."/>
            <person name="Salamov A.A."/>
            <person name="Grigoriev I.V."/>
            <person name="Spatafora J.W."/>
            <person name="Berbee M.L."/>
        </authorList>
    </citation>
    <scope>NUCLEOTIDE SEQUENCE [LARGE SCALE GENOMIC DNA]</scope>
    <source>
        <strain evidence="2 3">JEL478</strain>
    </source>
</reference>
<dbReference type="EMBL" id="KQ965780">
    <property type="protein sequence ID" value="KXS13318.1"/>
    <property type="molecule type" value="Genomic_DNA"/>
</dbReference>
<evidence type="ECO:0000313" key="3">
    <source>
        <dbReference type="Proteomes" id="UP000070544"/>
    </source>
</evidence>
<dbReference type="Proteomes" id="UP000070544">
    <property type="component" value="Unassembled WGS sequence"/>
</dbReference>
<keyword evidence="3" id="KW-1185">Reference proteome</keyword>
<gene>
    <name evidence="2" type="ORF">M427DRAFT_58839</name>
</gene>
<sequence length="53" mass="5819">MRSRGFIPERPTHPPNESPPMQLAHSPSRPTSTSNSGILLTLTPKSDHPSQFP</sequence>
<protein>
    <submittedName>
        <fullName evidence="2">Uncharacterized protein</fullName>
    </submittedName>
</protein>